<feature type="region of interest" description="Disordered" evidence="1">
    <location>
        <begin position="54"/>
        <end position="75"/>
    </location>
</feature>
<comment type="caution">
    <text evidence="2">The sequence shown here is derived from an EMBL/GenBank/DDBJ whole genome shotgun (WGS) entry which is preliminary data.</text>
</comment>
<dbReference type="InterPro" id="IPR014991">
    <property type="entry name" value="DUF1840"/>
</dbReference>
<dbReference type="EMBL" id="JANUCT010000009">
    <property type="protein sequence ID" value="MCS3903551.1"/>
    <property type="molecule type" value="Genomic_DNA"/>
</dbReference>
<dbReference type="Proteomes" id="UP001204445">
    <property type="component" value="Unassembled WGS sequence"/>
</dbReference>
<evidence type="ECO:0008006" key="4">
    <source>
        <dbReference type="Google" id="ProtNLM"/>
    </source>
</evidence>
<organism evidence="2 3">
    <name type="scientific">Methylohalomonas lacus</name>
    <dbReference type="NCBI Taxonomy" id="398773"/>
    <lineage>
        <taxon>Bacteria</taxon>
        <taxon>Pseudomonadati</taxon>
        <taxon>Pseudomonadota</taxon>
        <taxon>Gammaproteobacteria</taxon>
        <taxon>Methylohalomonadales</taxon>
        <taxon>Methylohalomonadaceae</taxon>
        <taxon>Methylohalomonas</taxon>
    </lineage>
</organism>
<proteinExistence type="predicted"/>
<sequence length="104" mass="11421">MVTFKTNSHRNIDMFTGDAHAMLKLMGLSTTVPSALRAEDVPAALERLQQAIENIQTPPQTMEPDEAEEEGDEADKPIALKTRAEPLIGLLATAARANEHVIWE</sequence>
<accession>A0AAE3L1U1</accession>
<reference evidence="2" key="1">
    <citation type="submission" date="2022-08" db="EMBL/GenBank/DDBJ databases">
        <title>Genomic Encyclopedia of Type Strains, Phase III (KMG-III): the genomes of soil and plant-associated and newly described type strains.</title>
        <authorList>
            <person name="Whitman W."/>
        </authorList>
    </citation>
    <scope>NUCLEOTIDE SEQUENCE</scope>
    <source>
        <strain evidence="2">HMT 1</strain>
    </source>
</reference>
<keyword evidence="3" id="KW-1185">Reference proteome</keyword>
<feature type="compositionally biased region" description="Acidic residues" evidence="1">
    <location>
        <begin position="63"/>
        <end position="73"/>
    </location>
</feature>
<gene>
    <name evidence="2" type="ORF">J2T55_001577</name>
</gene>
<name>A0AAE3L1U1_9GAMM</name>
<dbReference type="RefSeq" id="WP_259055388.1">
    <property type="nucleotide sequence ID" value="NZ_JANUCT010000009.1"/>
</dbReference>
<evidence type="ECO:0000313" key="2">
    <source>
        <dbReference type="EMBL" id="MCS3903551.1"/>
    </source>
</evidence>
<dbReference type="AlphaFoldDB" id="A0AAE3L1U1"/>
<dbReference type="Pfam" id="PF08895">
    <property type="entry name" value="DUF1840"/>
    <property type="match status" value="1"/>
</dbReference>
<protein>
    <recommendedName>
        <fullName evidence="4">DUF1840 domain-containing protein</fullName>
    </recommendedName>
</protein>
<evidence type="ECO:0000313" key="3">
    <source>
        <dbReference type="Proteomes" id="UP001204445"/>
    </source>
</evidence>
<evidence type="ECO:0000256" key="1">
    <source>
        <dbReference type="SAM" id="MobiDB-lite"/>
    </source>
</evidence>